<evidence type="ECO:0000313" key="1">
    <source>
        <dbReference type="EMBL" id="EUB54035.1"/>
    </source>
</evidence>
<name>W6TZ13_ECHGR</name>
<keyword evidence="2" id="KW-1185">Reference proteome</keyword>
<dbReference type="AlphaFoldDB" id="W6TZ13"/>
<gene>
    <name evidence="1" type="ORF">EGR_11107</name>
</gene>
<comment type="caution">
    <text evidence="1">The sequence shown here is derived from an EMBL/GenBank/DDBJ whole genome shotgun (WGS) entry which is preliminary data.</text>
</comment>
<dbReference type="KEGG" id="egl:EGR_11107"/>
<dbReference type="CTD" id="36346820"/>
<evidence type="ECO:0000313" key="2">
    <source>
        <dbReference type="Proteomes" id="UP000019149"/>
    </source>
</evidence>
<protein>
    <submittedName>
        <fullName evidence="1">Uncharacterized protein</fullName>
    </submittedName>
</protein>
<reference evidence="1 2" key="1">
    <citation type="journal article" date="2013" name="Nat. Genet.">
        <title>The genome of the hydatid tapeworm Echinococcus granulosus.</title>
        <authorList>
            <person name="Zheng H."/>
            <person name="Zhang W."/>
            <person name="Zhang L."/>
            <person name="Zhang Z."/>
            <person name="Li J."/>
            <person name="Lu G."/>
            <person name="Zhu Y."/>
            <person name="Wang Y."/>
            <person name="Huang Y."/>
            <person name="Liu J."/>
            <person name="Kang H."/>
            <person name="Chen J."/>
            <person name="Wang L."/>
            <person name="Chen A."/>
            <person name="Yu S."/>
            <person name="Gao Z."/>
            <person name="Jin L."/>
            <person name="Gu W."/>
            <person name="Wang Z."/>
            <person name="Zhao L."/>
            <person name="Shi B."/>
            <person name="Wen H."/>
            <person name="Lin R."/>
            <person name="Jones M.K."/>
            <person name="Brejova B."/>
            <person name="Vinar T."/>
            <person name="Zhao G."/>
            <person name="McManus D.P."/>
            <person name="Chen Z."/>
            <person name="Zhou Y."/>
            <person name="Wang S."/>
        </authorList>
    </citation>
    <scope>NUCLEOTIDE SEQUENCE [LARGE SCALE GENOMIC DNA]</scope>
</reference>
<dbReference type="GeneID" id="36346820"/>
<dbReference type="RefSeq" id="XP_024345231.1">
    <property type="nucleotide sequence ID" value="XM_024500354.1"/>
</dbReference>
<sequence length="53" mass="6358">MSASLREVANSMDDDRCIIEDHWYSEDLQTDAIYDPHYLHWLPHHLSNQKNVF</sequence>
<organism evidence="1 2">
    <name type="scientific">Echinococcus granulosus</name>
    <name type="common">Hydatid tapeworm</name>
    <dbReference type="NCBI Taxonomy" id="6210"/>
    <lineage>
        <taxon>Eukaryota</taxon>
        <taxon>Metazoa</taxon>
        <taxon>Spiralia</taxon>
        <taxon>Lophotrochozoa</taxon>
        <taxon>Platyhelminthes</taxon>
        <taxon>Cestoda</taxon>
        <taxon>Eucestoda</taxon>
        <taxon>Cyclophyllidea</taxon>
        <taxon>Taeniidae</taxon>
        <taxon>Echinococcus</taxon>
        <taxon>Echinococcus granulosus group</taxon>
    </lineage>
</organism>
<dbReference type="Proteomes" id="UP000019149">
    <property type="component" value="Unassembled WGS sequence"/>
</dbReference>
<dbReference type="EMBL" id="APAU02000384">
    <property type="protein sequence ID" value="EUB54035.1"/>
    <property type="molecule type" value="Genomic_DNA"/>
</dbReference>
<accession>W6TZ13</accession>
<proteinExistence type="predicted"/>